<evidence type="ECO:0000313" key="2">
    <source>
        <dbReference type="Proteomes" id="UP000008983"/>
    </source>
</evidence>
<dbReference type="AlphaFoldDB" id="G0QWY9"/>
<reference evidence="1 2" key="1">
    <citation type="submission" date="2011-07" db="EMBL/GenBank/DDBJ databases">
        <authorList>
            <person name="Coyne R."/>
            <person name="Brami D."/>
            <person name="Johnson J."/>
            <person name="Hostetler J."/>
            <person name="Hannick L."/>
            <person name="Clark T."/>
            <person name="Cassidy-Hanley D."/>
            <person name="Inman J."/>
        </authorList>
    </citation>
    <scope>NUCLEOTIDE SEQUENCE [LARGE SCALE GENOMIC DNA]</scope>
    <source>
        <strain evidence="1 2">G5</strain>
    </source>
</reference>
<dbReference type="EMBL" id="GL984024">
    <property type="protein sequence ID" value="EGR30270.1"/>
    <property type="molecule type" value="Genomic_DNA"/>
</dbReference>
<dbReference type="GeneID" id="14911123"/>
<evidence type="ECO:0000313" key="1">
    <source>
        <dbReference type="EMBL" id="EGR30270.1"/>
    </source>
</evidence>
<organism evidence="1 2">
    <name type="scientific">Ichthyophthirius multifiliis</name>
    <name type="common">White spot disease agent</name>
    <name type="synonym">Ich</name>
    <dbReference type="NCBI Taxonomy" id="5932"/>
    <lineage>
        <taxon>Eukaryota</taxon>
        <taxon>Sar</taxon>
        <taxon>Alveolata</taxon>
        <taxon>Ciliophora</taxon>
        <taxon>Intramacronucleata</taxon>
        <taxon>Oligohymenophorea</taxon>
        <taxon>Hymenostomatida</taxon>
        <taxon>Ophryoglenina</taxon>
        <taxon>Ichthyophthirius</taxon>
    </lineage>
</organism>
<sequence>MGESNSKIQETNENFLKNFQKQFVFVQDHLDNRFGRVKIYQSTLQEGMYIAQKKTFSYNKEEIQQYLDTKLKQNLHYDSPFLLKLYSYQTHDDSAFICGSVNDIETYHELKQIRLFSNSNDNVILCDFTNSISML</sequence>
<dbReference type="RefSeq" id="XP_004065516.1">
    <property type="nucleotide sequence ID" value="XM_004065468.1"/>
</dbReference>
<protein>
    <submittedName>
        <fullName evidence="1">Uncharacterized protein</fullName>
    </submittedName>
</protein>
<gene>
    <name evidence="1" type="ORF">IMG5_136510</name>
</gene>
<dbReference type="Proteomes" id="UP000008983">
    <property type="component" value="Unassembled WGS sequence"/>
</dbReference>
<accession>G0QWY9</accession>
<proteinExistence type="predicted"/>
<dbReference type="InParanoid" id="G0QWY9"/>
<name>G0QWY9_ICHMU</name>
<keyword evidence="2" id="KW-1185">Reference proteome</keyword>